<sequence>MAFRIEKAIVRGWIDNTTPGMTRGGLEIKGMERPVKILLRGNCWRDLAGTRIDFVNPHPEEQADVLEHFHGFQRGVIGDMTASKKIKAPLVTPDEIEEFELQPEDIAFGWKNALCLEWYSLVNGRVMLETTNYEIQISTHQWELDEEGERKQRQENALAMEHFMELMLTASEAQSEVKEIEGEVDEFEWEKRLRVRDTLEEAAWFLGEGPSDAEVETYEVEEVSINGREPIVQHAILTQTKALDLLGDAILDQGPRSDLALATAYIFDAVDETWPEKPLELENGYILAVLKRVLEACNSAVAACNTLSMEDDKFEDLRTHIFHLRDLIIDKSHSLRDADDSSN</sequence>
<protein>
    <submittedName>
        <fullName evidence="2">Uncharacterized protein</fullName>
    </submittedName>
</protein>
<evidence type="ECO:0000313" key="3">
    <source>
        <dbReference type="Proteomes" id="UP001597389"/>
    </source>
</evidence>
<accession>A0ABW4ZD50</accession>
<comment type="caution">
    <text evidence="2">The sequence shown here is derived from an EMBL/GenBank/DDBJ whole genome shotgun (WGS) entry which is preliminary data.</text>
</comment>
<proteinExistence type="predicted"/>
<dbReference type="Proteomes" id="UP001597389">
    <property type="component" value="Unassembled WGS sequence"/>
</dbReference>
<feature type="coiled-coil region" evidence="1">
    <location>
        <begin position="163"/>
        <end position="190"/>
    </location>
</feature>
<reference evidence="3" key="1">
    <citation type="journal article" date="2019" name="Int. J. Syst. Evol. Microbiol.">
        <title>The Global Catalogue of Microorganisms (GCM) 10K type strain sequencing project: providing services to taxonomists for standard genome sequencing and annotation.</title>
        <authorList>
            <consortium name="The Broad Institute Genomics Platform"/>
            <consortium name="The Broad Institute Genome Sequencing Center for Infectious Disease"/>
            <person name="Wu L."/>
            <person name="Ma J."/>
        </authorList>
    </citation>
    <scope>NUCLEOTIDE SEQUENCE [LARGE SCALE GENOMIC DNA]</scope>
    <source>
        <strain evidence="3">CCUG 57942</strain>
    </source>
</reference>
<dbReference type="EMBL" id="JBHUJB010000047">
    <property type="protein sequence ID" value="MFD2159610.1"/>
    <property type="molecule type" value="Genomic_DNA"/>
</dbReference>
<keyword evidence="3" id="KW-1185">Reference proteome</keyword>
<dbReference type="RefSeq" id="WP_377087564.1">
    <property type="nucleotide sequence ID" value="NZ_JBHSJL010000014.1"/>
</dbReference>
<organism evidence="2 3">
    <name type="scientific">Rubritalea tangerina</name>
    <dbReference type="NCBI Taxonomy" id="430798"/>
    <lineage>
        <taxon>Bacteria</taxon>
        <taxon>Pseudomonadati</taxon>
        <taxon>Verrucomicrobiota</taxon>
        <taxon>Verrucomicrobiia</taxon>
        <taxon>Verrucomicrobiales</taxon>
        <taxon>Rubritaleaceae</taxon>
        <taxon>Rubritalea</taxon>
    </lineage>
</organism>
<evidence type="ECO:0000313" key="2">
    <source>
        <dbReference type="EMBL" id="MFD2159610.1"/>
    </source>
</evidence>
<keyword evidence="1" id="KW-0175">Coiled coil</keyword>
<gene>
    <name evidence="2" type="ORF">ACFSW8_11915</name>
</gene>
<evidence type="ECO:0000256" key="1">
    <source>
        <dbReference type="SAM" id="Coils"/>
    </source>
</evidence>
<name>A0ABW4ZD50_9BACT</name>